<dbReference type="RefSeq" id="WP_189603517.1">
    <property type="nucleotide sequence ID" value="NZ_BMXB01000002.1"/>
</dbReference>
<dbReference type="AlphaFoldDB" id="A0A918VUC4"/>
<dbReference type="Pfam" id="PF04402">
    <property type="entry name" value="SIMPL"/>
    <property type="match status" value="1"/>
</dbReference>
<evidence type="ECO:0000313" key="3">
    <source>
        <dbReference type="Proteomes" id="UP000610456"/>
    </source>
</evidence>
<dbReference type="GO" id="GO:0006974">
    <property type="term" value="P:DNA damage response"/>
    <property type="evidence" value="ECO:0007669"/>
    <property type="project" value="TreeGrafter"/>
</dbReference>
<dbReference type="PANTHER" id="PTHR34387:SF1">
    <property type="entry name" value="PERIPLASMIC IMMUNOGENIC PROTEIN"/>
    <property type="match status" value="1"/>
</dbReference>
<evidence type="ECO:0000313" key="2">
    <source>
        <dbReference type="EMBL" id="GHA29981.1"/>
    </source>
</evidence>
<reference evidence="2" key="2">
    <citation type="submission" date="2020-09" db="EMBL/GenBank/DDBJ databases">
        <authorList>
            <person name="Sun Q."/>
            <person name="Kim S."/>
        </authorList>
    </citation>
    <scope>NUCLEOTIDE SEQUENCE</scope>
    <source>
        <strain evidence="2">KCTC 12719</strain>
    </source>
</reference>
<sequence length="229" mass="25345">MKKTSILLAILFTVVAFGQQQQKNTVTVTGEGTVYVVPDKVLIKARIEHSGDSPAEVKRQNDEVVNNIFEYLESQDIPSENIRSEYINLNKDYDYNLKEHKYSANQAISIQLDDLKKYEDIMSGLLGSGLNRIDGVQFQTSRKEELKSEARRQAMLNSKKKANELAQALDQSIGSAVSISETESNGFQPVARMMEMKNDSGSGGQTIAPGEMEITVKVNVSFELGSSGK</sequence>
<dbReference type="Proteomes" id="UP000610456">
    <property type="component" value="Unassembled WGS sequence"/>
</dbReference>
<feature type="signal peptide" evidence="1">
    <location>
        <begin position="1"/>
        <end position="18"/>
    </location>
</feature>
<feature type="chain" id="PRO_5037390840" evidence="1">
    <location>
        <begin position="19"/>
        <end position="229"/>
    </location>
</feature>
<dbReference type="InterPro" id="IPR010916">
    <property type="entry name" value="TonB_box_CS"/>
</dbReference>
<dbReference type="EMBL" id="BMXB01000002">
    <property type="protein sequence ID" value="GHA29981.1"/>
    <property type="molecule type" value="Genomic_DNA"/>
</dbReference>
<keyword evidence="3" id="KW-1185">Reference proteome</keyword>
<accession>A0A918VUC4</accession>
<name>A0A918VUC4_9FLAO</name>
<dbReference type="InterPro" id="IPR052022">
    <property type="entry name" value="26kDa_periplasmic_antigen"/>
</dbReference>
<dbReference type="PANTHER" id="PTHR34387">
    <property type="entry name" value="SLR1258 PROTEIN"/>
    <property type="match status" value="1"/>
</dbReference>
<keyword evidence="1" id="KW-0732">Signal</keyword>
<dbReference type="Gene3D" id="3.30.110.170">
    <property type="entry name" value="Protein of unknown function (DUF541), domain 1"/>
    <property type="match status" value="1"/>
</dbReference>
<reference evidence="2" key="1">
    <citation type="journal article" date="2014" name="Int. J. Syst. Evol. Microbiol.">
        <title>Complete genome sequence of Corynebacterium casei LMG S-19264T (=DSM 44701T), isolated from a smear-ripened cheese.</title>
        <authorList>
            <consortium name="US DOE Joint Genome Institute (JGI-PGF)"/>
            <person name="Walter F."/>
            <person name="Albersmeier A."/>
            <person name="Kalinowski J."/>
            <person name="Ruckert C."/>
        </authorList>
    </citation>
    <scope>NUCLEOTIDE SEQUENCE</scope>
    <source>
        <strain evidence="2">KCTC 12719</strain>
    </source>
</reference>
<evidence type="ECO:0000256" key="1">
    <source>
        <dbReference type="SAM" id="SignalP"/>
    </source>
</evidence>
<protein>
    <submittedName>
        <fullName evidence="2">SIMPL domain-containing protein</fullName>
    </submittedName>
</protein>
<dbReference type="Gene3D" id="3.30.70.2970">
    <property type="entry name" value="Protein of unknown function (DUF541), domain 2"/>
    <property type="match status" value="1"/>
</dbReference>
<dbReference type="PROSITE" id="PS00430">
    <property type="entry name" value="TONB_DEPENDENT_REC_1"/>
    <property type="match status" value="1"/>
</dbReference>
<proteinExistence type="predicted"/>
<dbReference type="InterPro" id="IPR007497">
    <property type="entry name" value="SIMPL/DUF541"/>
</dbReference>
<gene>
    <name evidence="2" type="ORF">GCM10007103_09090</name>
</gene>
<organism evidence="2 3">
    <name type="scientific">Salinimicrobium marinum</name>
    <dbReference type="NCBI Taxonomy" id="680283"/>
    <lineage>
        <taxon>Bacteria</taxon>
        <taxon>Pseudomonadati</taxon>
        <taxon>Bacteroidota</taxon>
        <taxon>Flavobacteriia</taxon>
        <taxon>Flavobacteriales</taxon>
        <taxon>Flavobacteriaceae</taxon>
        <taxon>Salinimicrobium</taxon>
    </lineage>
</organism>
<comment type="caution">
    <text evidence="2">The sequence shown here is derived from an EMBL/GenBank/DDBJ whole genome shotgun (WGS) entry which is preliminary data.</text>
</comment>